<sequence length="646" mass="71137">MDETKSPPRRKTTIEIPLPSQRRYGPGSGPPPPKISLLPVSDSTAYIIDQFVLPTDKDMTPTSRRLIHYHIGFTDLPAAKLLIPCNKVLDYVSPRELEDWEYRNAERLAEAKKAQQAALKEQQMARKKKAAAAAASRGKRPVGRPPKAKSDDSGDPNPTSPTNEALALVQQVAGPSLTPKKRKLSMALENEDVVRDMTSDQESDEAAIQRQLHPDFVGKQWVGNSEAESVYQLGAPAVETSGADTSRASSRASSRRKALPPLSQPILSARKETPSYPPKPKPTSRGSTTATAIKILNIEEPVSPIPPKPHYTPSRPPKARENAVASTQSSQPSNLGNLHPALAATFRVFTEQLAGAQNGAGDSKKAKTTPAKSHETQQSKTIAPAQPPEEAGMIAQWTPAAVGRGRLSKSTETPSSASASRDPSQEKDSQKKEKKAPKPRKKKAAPPEEEVYDVKELLDDEWVTERNGHKVHKYLVLWVGEWPEGQNPTWEPVENIEAKDLVRQYHEKKDAGALKKSPATWKLPPLKPPPRKKQKTLPHFFTGKQYSSVAEAFEDGLEIEPADHHSNIEDIDVDKEEFLVTASLDNLHPQYRKSLSFNKNNKKEEEREGGGASSNGKVVSMSQTSPSFRDFDATLARYQQSQRGYL</sequence>
<feature type="domain" description="Chromo" evidence="3">
    <location>
        <begin position="452"/>
        <end position="517"/>
    </location>
</feature>
<evidence type="ECO:0000313" key="5">
    <source>
        <dbReference type="Proteomes" id="UP001303160"/>
    </source>
</evidence>
<feature type="region of interest" description="Disordered" evidence="2">
    <location>
        <begin position="1"/>
        <end position="34"/>
    </location>
</feature>
<organism evidence="4 5">
    <name type="scientific">Triangularia verruculosa</name>
    <dbReference type="NCBI Taxonomy" id="2587418"/>
    <lineage>
        <taxon>Eukaryota</taxon>
        <taxon>Fungi</taxon>
        <taxon>Dikarya</taxon>
        <taxon>Ascomycota</taxon>
        <taxon>Pezizomycotina</taxon>
        <taxon>Sordariomycetes</taxon>
        <taxon>Sordariomycetidae</taxon>
        <taxon>Sordariales</taxon>
        <taxon>Podosporaceae</taxon>
        <taxon>Triangularia</taxon>
    </lineage>
</organism>
<keyword evidence="5" id="KW-1185">Reference proteome</keyword>
<feature type="region of interest" description="Disordered" evidence="2">
    <location>
        <begin position="510"/>
        <end position="536"/>
    </location>
</feature>
<dbReference type="PROSITE" id="PS50013">
    <property type="entry name" value="CHROMO_2"/>
    <property type="match status" value="1"/>
</dbReference>
<accession>A0AAN6XCM7</accession>
<comment type="caution">
    <text evidence="4">The sequence shown here is derived from an EMBL/GenBank/DDBJ whole genome shotgun (WGS) entry which is preliminary data.</text>
</comment>
<feature type="compositionally biased region" description="Polar residues" evidence="2">
    <location>
        <begin position="408"/>
        <end position="422"/>
    </location>
</feature>
<feature type="compositionally biased region" description="Basic residues" evidence="2">
    <location>
        <begin position="432"/>
        <end position="444"/>
    </location>
</feature>
<dbReference type="EMBL" id="MU863973">
    <property type="protein sequence ID" value="KAK4196970.1"/>
    <property type="molecule type" value="Genomic_DNA"/>
</dbReference>
<dbReference type="GO" id="GO:0006338">
    <property type="term" value="P:chromatin remodeling"/>
    <property type="evidence" value="ECO:0007669"/>
    <property type="project" value="UniProtKB-ARBA"/>
</dbReference>
<evidence type="ECO:0000256" key="1">
    <source>
        <dbReference type="ARBA" id="ARBA00011353"/>
    </source>
</evidence>
<dbReference type="InterPro" id="IPR000953">
    <property type="entry name" value="Chromo/chromo_shadow_dom"/>
</dbReference>
<evidence type="ECO:0000259" key="3">
    <source>
        <dbReference type="PROSITE" id="PS50013"/>
    </source>
</evidence>
<proteinExistence type="predicted"/>
<comment type="subunit">
    <text evidence="1">Component of the NuA4 histone acetyltransferase complex.</text>
</comment>
<dbReference type="CDD" id="cd00024">
    <property type="entry name" value="CD_CSD"/>
    <property type="match status" value="1"/>
</dbReference>
<protein>
    <recommendedName>
        <fullName evidence="3">Chromo domain-containing protein</fullName>
    </recommendedName>
</protein>
<dbReference type="Gene3D" id="2.40.50.40">
    <property type="match status" value="1"/>
</dbReference>
<dbReference type="Proteomes" id="UP001303160">
    <property type="component" value="Unassembled WGS sequence"/>
</dbReference>
<feature type="region of interest" description="Disordered" evidence="2">
    <location>
        <begin position="355"/>
        <end position="454"/>
    </location>
</feature>
<evidence type="ECO:0000256" key="2">
    <source>
        <dbReference type="SAM" id="MobiDB-lite"/>
    </source>
</evidence>
<feature type="region of interest" description="Disordered" evidence="2">
    <location>
        <begin position="233"/>
        <end position="338"/>
    </location>
</feature>
<feature type="compositionally biased region" description="Polar residues" evidence="2">
    <location>
        <begin position="324"/>
        <end position="336"/>
    </location>
</feature>
<name>A0AAN6XCM7_9PEZI</name>
<feature type="region of interest" description="Disordered" evidence="2">
    <location>
        <begin position="595"/>
        <end position="625"/>
    </location>
</feature>
<dbReference type="InterPro" id="IPR023780">
    <property type="entry name" value="Chromo_domain"/>
</dbReference>
<dbReference type="Pfam" id="PF00385">
    <property type="entry name" value="Chromo"/>
    <property type="match status" value="1"/>
</dbReference>
<feature type="region of interest" description="Disordered" evidence="2">
    <location>
        <begin position="120"/>
        <end position="162"/>
    </location>
</feature>
<reference evidence="4" key="1">
    <citation type="journal article" date="2023" name="Mol. Phylogenet. Evol.">
        <title>Genome-scale phylogeny and comparative genomics of the fungal order Sordariales.</title>
        <authorList>
            <person name="Hensen N."/>
            <person name="Bonometti L."/>
            <person name="Westerberg I."/>
            <person name="Brannstrom I.O."/>
            <person name="Guillou S."/>
            <person name="Cros-Aarteil S."/>
            <person name="Calhoun S."/>
            <person name="Haridas S."/>
            <person name="Kuo A."/>
            <person name="Mondo S."/>
            <person name="Pangilinan J."/>
            <person name="Riley R."/>
            <person name="LaButti K."/>
            <person name="Andreopoulos B."/>
            <person name="Lipzen A."/>
            <person name="Chen C."/>
            <person name="Yan M."/>
            <person name="Daum C."/>
            <person name="Ng V."/>
            <person name="Clum A."/>
            <person name="Steindorff A."/>
            <person name="Ohm R.A."/>
            <person name="Martin F."/>
            <person name="Silar P."/>
            <person name="Natvig D.O."/>
            <person name="Lalanne C."/>
            <person name="Gautier V."/>
            <person name="Ament-Velasquez S.L."/>
            <person name="Kruys A."/>
            <person name="Hutchinson M.I."/>
            <person name="Powell A.J."/>
            <person name="Barry K."/>
            <person name="Miller A.N."/>
            <person name="Grigoriev I.V."/>
            <person name="Debuchy R."/>
            <person name="Gladieux P."/>
            <person name="Hiltunen Thoren M."/>
            <person name="Johannesson H."/>
        </authorList>
    </citation>
    <scope>NUCLEOTIDE SEQUENCE</scope>
    <source>
        <strain evidence="4">CBS 315.58</strain>
    </source>
</reference>
<evidence type="ECO:0000313" key="4">
    <source>
        <dbReference type="EMBL" id="KAK4196970.1"/>
    </source>
</evidence>
<reference evidence="4" key="2">
    <citation type="submission" date="2023-05" db="EMBL/GenBank/DDBJ databases">
        <authorList>
            <consortium name="Lawrence Berkeley National Laboratory"/>
            <person name="Steindorff A."/>
            <person name="Hensen N."/>
            <person name="Bonometti L."/>
            <person name="Westerberg I."/>
            <person name="Brannstrom I.O."/>
            <person name="Guillou S."/>
            <person name="Cros-Aarteil S."/>
            <person name="Calhoun S."/>
            <person name="Haridas S."/>
            <person name="Kuo A."/>
            <person name="Mondo S."/>
            <person name="Pangilinan J."/>
            <person name="Riley R."/>
            <person name="Labutti K."/>
            <person name="Andreopoulos B."/>
            <person name="Lipzen A."/>
            <person name="Chen C."/>
            <person name="Yanf M."/>
            <person name="Daum C."/>
            <person name="Ng V."/>
            <person name="Clum A."/>
            <person name="Ohm R."/>
            <person name="Martin F."/>
            <person name="Silar P."/>
            <person name="Natvig D."/>
            <person name="Lalanne C."/>
            <person name="Gautier V."/>
            <person name="Ament-Velasquez S.L."/>
            <person name="Kruys A."/>
            <person name="Hutchinson M.I."/>
            <person name="Powell A.J."/>
            <person name="Barry K."/>
            <person name="Miller A.N."/>
            <person name="Grigoriev I.V."/>
            <person name="Debuchy R."/>
            <person name="Gladieux P."/>
            <person name="Thoren M.H."/>
            <person name="Johannesson H."/>
        </authorList>
    </citation>
    <scope>NUCLEOTIDE SEQUENCE</scope>
    <source>
        <strain evidence="4">CBS 315.58</strain>
    </source>
</reference>
<dbReference type="SUPFAM" id="SSF54160">
    <property type="entry name" value="Chromo domain-like"/>
    <property type="match status" value="1"/>
</dbReference>
<gene>
    <name evidence="4" type="ORF">QBC40DRAFT_233294</name>
</gene>
<dbReference type="AlphaFoldDB" id="A0AAN6XCM7"/>
<dbReference type="InterPro" id="IPR016197">
    <property type="entry name" value="Chromo-like_dom_sf"/>
</dbReference>
<feature type="compositionally biased region" description="Pro residues" evidence="2">
    <location>
        <begin position="303"/>
        <end position="316"/>
    </location>
</feature>